<dbReference type="NCBIfam" id="NF038403">
    <property type="entry name" value="perm_prefix_1"/>
    <property type="match status" value="1"/>
</dbReference>
<dbReference type="GO" id="GO:0008360">
    <property type="term" value="P:regulation of cell shape"/>
    <property type="evidence" value="ECO:0007669"/>
    <property type="project" value="UniProtKB-KW"/>
</dbReference>
<dbReference type="Pfam" id="PF01098">
    <property type="entry name" value="FTSW_RODA_SPOVE"/>
    <property type="match status" value="1"/>
</dbReference>
<dbReference type="AlphaFoldDB" id="A0A098EPN2"/>
<keyword evidence="5 6" id="KW-0472">Membrane</keyword>
<feature type="transmembrane region" description="Helical" evidence="6">
    <location>
        <begin position="357"/>
        <end position="381"/>
    </location>
</feature>
<sequence length="427" mass="48009">MGNRKNHYVKKVTEQVRSKEAKEQVEAELTYHLRETQKALLNKGLNEMQAEERAIEQMGSPVHLGIQLNSLYRPKLDWAMLTLFLLIIGFSFLPLVAINAADLGSYIGKKSVMAVLGVAAAIGLMFFDYRKLKNLHWLFLGIGIILLLLLNFLSTGMMNGYPIIDFGPLSFQILHTLPILFLFWASYLVQEQAVFWKAALFFLLTSALMLNAGGMAAFLIYSLMVLTMLISSSLNNKKIFGFAAVCLTLTASIMAITFTSLKEYQLERFYAFLNPEKYSETSGYMYMQINQIVSESTWFGDLSDMQFIPSAHTDFIFLNIIHHFGWAAGLLLLLALTGVAVRMVYIARQLKDPYGKMLLSGGVALFVVQAIYNIGMIFGVLPSISMSLPLLSYGFWPTMLGALVVGIFLSVYRRKNFNIRAEPKSLH</sequence>
<keyword evidence="3" id="KW-0133">Cell shape</keyword>
<dbReference type="RefSeq" id="WP_052652049.1">
    <property type="nucleotide sequence ID" value="NZ_CCXS01000001.1"/>
</dbReference>
<dbReference type="GO" id="GO:0015648">
    <property type="term" value="F:lipid-linked peptidoglycan transporter activity"/>
    <property type="evidence" value="ECO:0007669"/>
    <property type="project" value="TreeGrafter"/>
</dbReference>
<feature type="transmembrane region" description="Helical" evidence="6">
    <location>
        <begin position="239"/>
        <end position="261"/>
    </location>
</feature>
<feature type="transmembrane region" description="Helical" evidence="6">
    <location>
        <begin position="324"/>
        <end position="345"/>
    </location>
</feature>
<gene>
    <name evidence="7" type="primary">ftsW_2</name>
    <name evidence="7" type="ORF">BN1080_02226</name>
</gene>
<keyword evidence="2 6" id="KW-0812">Transmembrane</keyword>
<dbReference type="GO" id="GO:0005886">
    <property type="term" value="C:plasma membrane"/>
    <property type="evidence" value="ECO:0007669"/>
    <property type="project" value="TreeGrafter"/>
</dbReference>
<feature type="transmembrane region" description="Helical" evidence="6">
    <location>
        <begin position="393"/>
        <end position="412"/>
    </location>
</feature>
<accession>A0A098EPN2</accession>
<organism evidence="7 8">
    <name type="scientific">Planococcus massiliensis</name>
    <dbReference type="NCBI Taxonomy" id="1499687"/>
    <lineage>
        <taxon>Bacteria</taxon>
        <taxon>Bacillati</taxon>
        <taxon>Bacillota</taxon>
        <taxon>Bacilli</taxon>
        <taxon>Bacillales</taxon>
        <taxon>Caryophanaceae</taxon>
        <taxon>Planococcus</taxon>
    </lineage>
</organism>
<feature type="transmembrane region" description="Helical" evidence="6">
    <location>
        <begin position="112"/>
        <end position="129"/>
    </location>
</feature>
<feature type="transmembrane region" description="Helical" evidence="6">
    <location>
        <begin position="166"/>
        <end position="187"/>
    </location>
</feature>
<dbReference type="STRING" id="1499687.BN1080_02226"/>
<protein>
    <submittedName>
        <fullName evidence="7">Lipid II flippase FtsW</fullName>
    </submittedName>
</protein>
<evidence type="ECO:0000256" key="1">
    <source>
        <dbReference type="ARBA" id="ARBA00004141"/>
    </source>
</evidence>
<evidence type="ECO:0000256" key="2">
    <source>
        <dbReference type="ARBA" id="ARBA00022692"/>
    </source>
</evidence>
<dbReference type="InterPro" id="IPR001182">
    <property type="entry name" value="FtsW/RodA"/>
</dbReference>
<keyword evidence="4 6" id="KW-1133">Transmembrane helix</keyword>
<evidence type="ECO:0000313" key="7">
    <source>
        <dbReference type="EMBL" id="CEG23276.1"/>
    </source>
</evidence>
<name>A0A098EPN2_9BACL</name>
<keyword evidence="8" id="KW-1185">Reference proteome</keyword>
<dbReference type="GO" id="GO:0032153">
    <property type="term" value="C:cell division site"/>
    <property type="evidence" value="ECO:0007669"/>
    <property type="project" value="TreeGrafter"/>
</dbReference>
<dbReference type="EMBL" id="CCXS01000001">
    <property type="protein sequence ID" value="CEG23276.1"/>
    <property type="molecule type" value="Genomic_DNA"/>
</dbReference>
<dbReference type="OrthoDB" id="2192428at2"/>
<feature type="transmembrane region" description="Helical" evidence="6">
    <location>
        <begin position="199"/>
        <end position="227"/>
    </location>
</feature>
<evidence type="ECO:0000256" key="4">
    <source>
        <dbReference type="ARBA" id="ARBA00022989"/>
    </source>
</evidence>
<proteinExistence type="predicted"/>
<dbReference type="InterPro" id="IPR047928">
    <property type="entry name" value="Perm_prefix_1"/>
</dbReference>
<feature type="transmembrane region" description="Helical" evidence="6">
    <location>
        <begin position="135"/>
        <end position="154"/>
    </location>
</feature>
<dbReference type="PANTHER" id="PTHR30474">
    <property type="entry name" value="CELL CYCLE PROTEIN"/>
    <property type="match status" value="1"/>
</dbReference>
<dbReference type="Proteomes" id="UP000043699">
    <property type="component" value="Unassembled WGS sequence"/>
</dbReference>
<feature type="transmembrane region" description="Helical" evidence="6">
    <location>
        <begin position="78"/>
        <end position="100"/>
    </location>
</feature>
<dbReference type="GO" id="GO:0051301">
    <property type="term" value="P:cell division"/>
    <property type="evidence" value="ECO:0007669"/>
    <property type="project" value="InterPro"/>
</dbReference>
<dbReference type="PANTHER" id="PTHR30474:SF1">
    <property type="entry name" value="PEPTIDOGLYCAN GLYCOSYLTRANSFERASE MRDB"/>
    <property type="match status" value="1"/>
</dbReference>
<evidence type="ECO:0000256" key="3">
    <source>
        <dbReference type="ARBA" id="ARBA00022960"/>
    </source>
</evidence>
<evidence type="ECO:0000256" key="6">
    <source>
        <dbReference type="SAM" id="Phobius"/>
    </source>
</evidence>
<evidence type="ECO:0000256" key="5">
    <source>
        <dbReference type="ARBA" id="ARBA00023136"/>
    </source>
</evidence>
<comment type="subcellular location">
    <subcellularLocation>
        <location evidence="1">Membrane</location>
        <topology evidence="1">Multi-pass membrane protein</topology>
    </subcellularLocation>
</comment>
<evidence type="ECO:0000313" key="8">
    <source>
        <dbReference type="Proteomes" id="UP000043699"/>
    </source>
</evidence>
<reference evidence="7 8" key="1">
    <citation type="submission" date="2014-09" db="EMBL/GenBank/DDBJ databases">
        <authorList>
            <person name="Urmite Genomes Urmite Genomes"/>
        </authorList>
    </citation>
    <scope>NUCLEOTIDE SEQUENCE [LARGE SCALE GENOMIC DNA]</scope>
    <source>
        <strain evidence="7 8">ES2</strain>
    </source>
</reference>